<comment type="function">
    <text evidence="5">5'-3' exonuclease acting preferentially on double-stranded DNA.</text>
</comment>
<dbReference type="CDD" id="cd09859">
    <property type="entry name" value="PIN_53EXO"/>
    <property type="match status" value="1"/>
</dbReference>
<evidence type="ECO:0000256" key="2">
    <source>
        <dbReference type="ARBA" id="ARBA00022801"/>
    </source>
</evidence>
<dbReference type="Pfam" id="PF02739">
    <property type="entry name" value="5_3_exonuc_N"/>
    <property type="match status" value="1"/>
</dbReference>
<dbReference type="InterPro" id="IPR002421">
    <property type="entry name" value="5-3_exonuclease"/>
</dbReference>
<keyword evidence="1" id="KW-0540">Nuclease</keyword>
<gene>
    <name evidence="8" type="ORF">Van01_62310</name>
</gene>
<accession>A0ABQ4I561</accession>
<dbReference type="InterPro" id="IPR029060">
    <property type="entry name" value="PIN-like_dom_sf"/>
</dbReference>
<evidence type="ECO:0000256" key="6">
    <source>
        <dbReference type="ARBA" id="ARBA00050026"/>
    </source>
</evidence>
<evidence type="ECO:0000259" key="7">
    <source>
        <dbReference type="SMART" id="SM00475"/>
    </source>
</evidence>
<reference evidence="8 9" key="1">
    <citation type="submission" date="2021-01" db="EMBL/GenBank/DDBJ databases">
        <title>Whole genome shotgun sequence of Verrucosispora andamanensis NBRC 109075.</title>
        <authorList>
            <person name="Komaki H."/>
            <person name="Tamura T."/>
        </authorList>
    </citation>
    <scope>NUCLEOTIDE SEQUENCE [LARGE SCALE GENOMIC DNA]</scope>
    <source>
        <strain evidence="8 9">NBRC 109075</strain>
    </source>
</reference>
<dbReference type="Gene3D" id="3.40.50.1010">
    <property type="entry name" value="5'-nuclease"/>
    <property type="match status" value="1"/>
</dbReference>
<dbReference type="SMART" id="SM00279">
    <property type="entry name" value="HhH2"/>
    <property type="match status" value="1"/>
</dbReference>
<dbReference type="SUPFAM" id="SSF88723">
    <property type="entry name" value="PIN domain-like"/>
    <property type="match status" value="1"/>
</dbReference>
<evidence type="ECO:0000313" key="8">
    <source>
        <dbReference type="EMBL" id="GIJ13017.1"/>
    </source>
</evidence>
<proteinExistence type="predicted"/>
<dbReference type="Proteomes" id="UP000647017">
    <property type="component" value="Unassembled WGS sequence"/>
</dbReference>
<dbReference type="PANTHER" id="PTHR42646">
    <property type="entry name" value="FLAP ENDONUCLEASE XNI"/>
    <property type="match status" value="1"/>
</dbReference>
<dbReference type="PANTHER" id="PTHR42646:SF2">
    <property type="entry name" value="5'-3' EXONUCLEASE FAMILY PROTEIN"/>
    <property type="match status" value="1"/>
</dbReference>
<dbReference type="InterPro" id="IPR020045">
    <property type="entry name" value="DNA_polI_H3TH"/>
</dbReference>
<dbReference type="InterPro" id="IPR036279">
    <property type="entry name" value="5-3_exonuclease_C_sf"/>
</dbReference>
<dbReference type="InterPro" id="IPR020046">
    <property type="entry name" value="5-3_exonucl_a-hlix_arch_N"/>
</dbReference>
<dbReference type="SMART" id="SM00475">
    <property type="entry name" value="53EXOc"/>
    <property type="match status" value="1"/>
</dbReference>
<evidence type="ECO:0000256" key="1">
    <source>
        <dbReference type="ARBA" id="ARBA00022722"/>
    </source>
</evidence>
<evidence type="ECO:0000256" key="5">
    <source>
        <dbReference type="ARBA" id="ARBA00049957"/>
    </source>
</evidence>
<comment type="caution">
    <text evidence="8">The sequence shown here is derived from an EMBL/GenBank/DDBJ whole genome shotgun (WGS) entry which is preliminary data.</text>
</comment>
<dbReference type="EMBL" id="BOOZ01000072">
    <property type="protein sequence ID" value="GIJ13017.1"/>
    <property type="molecule type" value="Genomic_DNA"/>
</dbReference>
<evidence type="ECO:0000256" key="3">
    <source>
        <dbReference type="ARBA" id="ARBA00022839"/>
    </source>
</evidence>
<organism evidence="8 9">
    <name type="scientific">Micromonospora andamanensis</name>
    <dbReference type="NCBI Taxonomy" id="1287068"/>
    <lineage>
        <taxon>Bacteria</taxon>
        <taxon>Bacillati</taxon>
        <taxon>Actinomycetota</taxon>
        <taxon>Actinomycetes</taxon>
        <taxon>Micromonosporales</taxon>
        <taxon>Micromonosporaceae</taxon>
        <taxon>Micromonospora</taxon>
    </lineage>
</organism>
<dbReference type="CDD" id="cd09898">
    <property type="entry name" value="H3TH_53EXO"/>
    <property type="match status" value="1"/>
</dbReference>
<dbReference type="InterPro" id="IPR038969">
    <property type="entry name" value="FEN"/>
</dbReference>
<keyword evidence="3" id="KW-0269">Exonuclease</keyword>
<dbReference type="Gene3D" id="1.10.150.20">
    <property type="entry name" value="5' to 3' exonuclease, C-terminal subdomain"/>
    <property type="match status" value="1"/>
</dbReference>
<sequence>MTPLLAVDGHHLLYRSWWGFSDRRITSRDRSRDLTGVFGFLAILRKTHLEVAADHEIVVVFDGENAAASRRDHDSSYKATRADADHTPIKSLRMVKDGLDAAGIAWLELDDHEGDDVLATLTRTARASNRAVTCYSGDRDLLQLAAASVTILTPARRRITAEDVHARHRVTPAQWPDYRALTGDPSDNIPGVRGIGPKIAADLLAGGIHLDDLRDSGRLRGTRGQAVTSSLPQVLTWRDLIRLDRHVSLNDPSTGKPTPVMPRAATILEDLRLW</sequence>
<name>A0ABQ4I561_9ACTN</name>
<feature type="domain" description="5'-3' exonuclease" evidence="7">
    <location>
        <begin position="2"/>
        <end position="259"/>
    </location>
</feature>
<dbReference type="RefSeq" id="WP_239099404.1">
    <property type="nucleotide sequence ID" value="NZ_BOOZ01000072.1"/>
</dbReference>
<evidence type="ECO:0000313" key="9">
    <source>
        <dbReference type="Proteomes" id="UP000647017"/>
    </source>
</evidence>
<dbReference type="InterPro" id="IPR008918">
    <property type="entry name" value="HhH2"/>
</dbReference>
<keyword evidence="2" id="KW-0378">Hydrolase</keyword>
<protein>
    <recommendedName>
        <fullName evidence="6">5'-3' exonuclease</fullName>
    </recommendedName>
</protein>
<dbReference type="Pfam" id="PF01367">
    <property type="entry name" value="5_3_exonuc"/>
    <property type="match status" value="1"/>
</dbReference>
<keyword evidence="9" id="KW-1185">Reference proteome</keyword>
<dbReference type="SUPFAM" id="SSF47807">
    <property type="entry name" value="5' to 3' exonuclease, C-terminal subdomain"/>
    <property type="match status" value="1"/>
</dbReference>
<evidence type="ECO:0000256" key="4">
    <source>
        <dbReference type="ARBA" id="ARBA00023125"/>
    </source>
</evidence>
<keyword evidence="4" id="KW-0238">DNA-binding</keyword>